<proteinExistence type="predicted"/>
<reference evidence="1 2" key="1">
    <citation type="submission" date="2011-01" db="EMBL/GenBank/DDBJ databases">
        <title>Whole genome sequence of Tetragenococcus halophilus NBRC 12172.</title>
        <authorList>
            <person name="Nakazawa H."/>
            <person name="Omata S."/>
            <person name="Koga C."/>
            <person name="Watanabe Y."/>
            <person name="Katano Y."/>
            <person name="Ito N."/>
            <person name="Tsukatani N."/>
            <person name="Ankai A."/>
            <person name="Oguchi A."/>
            <person name="Fukui S."/>
            <person name="Yashiro I."/>
            <person name="Kamata S."/>
            <person name="Hashimoto Y."/>
            <person name="Yamazaki J."/>
            <person name="Taguchi H."/>
            <person name="Tanaka A."/>
            <person name="Koyama T."/>
            <person name="Ichige A."/>
            <person name="Hanya Y."/>
            <person name="Tanikawa S."/>
            <person name="Yamazaki S."/>
            <person name="Fujita N."/>
        </authorList>
    </citation>
    <scope>NUCLEOTIDE SEQUENCE [LARGE SCALE GENOMIC DNA]</scope>
    <source>
        <strain evidence="2">DSM 20338 / JCM 20259 / NCIMB 9735 / NBRC 12172</strain>
    </source>
</reference>
<organism evidence="1 2">
    <name type="scientific">Tetragenococcus halophilus (strain DSM 20338 / JCM 20259 / NCIMB 9735 / NBRC 12172)</name>
    <name type="common">Pediococcus halophilus</name>
    <dbReference type="NCBI Taxonomy" id="945021"/>
    <lineage>
        <taxon>Bacteria</taxon>
        <taxon>Bacillati</taxon>
        <taxon>Bacillota</taxon>
        <taxon>Bacilli</taxon>
        <taxon>Lactobacillales</taxon>
        <taxon>Enterococcaceae</taxon>
        <taxon>Tetragenococcus</taxon>
    </lineage>
</organism>
<name>A0AAN1SFU6_TETHN</name>
<sequence>MEIVGKSKGAEVKIEVSGELERFLKDKQKFQKAREKAVEAAGRVWADEAKKVTQAGGHIDTAYFVNSIGFPSSYSGPNGSRVGPRVHDMTTSGSRTTLTIGSGVSYAIYLEKRYNIFAKSLSSSMEKMASVSATYIDQALKSWR</sequence>
<evidence type="ECO:0008006" key="3">
    <source>
        <dbReference type="Google" id="ProtNLM"/>
    </source>
</evidence>
<evidence type="ECO:0000313" key="1">
    <source>
        <dbReference type="EMBL" id="BAK94195.1"/>
    </source>
</evidence>
<evidence type="ECO:0000313" key="2">
    <source>
        <dbReference type="Proteomes" id="UP000002663"/>
    </source>
</evidence>
<dbReference type="KEGG" id="thl:TEH_08680"/>
<dbReference type="EMBL" id="AP012046">
    <property type="protein sequence ID" value="BAK94195.1"/>
    <property type="molecule type" value="Genomic_DNA"/>
</dbReference>
<protein>
    <recommendedName>
        <fullName evidence="3">HK97 gp10 family phage protein</fullName>
    </recommendedName>
</protein>
<dbReference type="RefSeq" id="WP_014124259.1">
    <property type="nucleotide sequence ID" value="NC_016052.1"/>
</dbReference>
<dbReference type="Pfam" id="PF04883">
    <property type="entry name" value="HK97-gp10_like"/>
    <property type="match status" value="1"/>
</dbReference>
<gene>
    <name evidence="1" type="ordered locus">TEH_08680</name>
</gene>
<accession>A0AAN1SFU6</accession>
<dbReference type="InterPro" id="IPR010064">
    <property type="entry name" value="HK97-gp10_tail"/>
</dbReference>
<dbReference type="AlphaFoldDB" id="A0AAN1SFU6"/>
<dbReference type="Proteomes" id="UP000002663">
    <property type="component" value="Chromosome"/>
</dbReference>